<accession>E0S397</accession>
<name>E0S397_BUTPB</name>
<proteinExistence type="predicted"/>
<keyword evidence="2" id="KW-1185">Reference proteome</keyword>
<dbReference type="AlphaFoldDB" id="E0S397"/>
<evidence type="ECO:0000313" key="1">
    <source>
        <dbReference type="EMBL" id="ADL35879.1"/>
    </source>
</evidence>
<dbReference type="Proteomes" id="UP000001299">
    <property type="component" value="Chromosome 2"/>
</dbReference>
<dbReference type="HOGENOM" id="CLU_2732386_0_0_9"/>
<evidence type="ECO:0000313" key="2">
    <source>
        <dbReference type="Proteomes" id="UP000001299"/>
    </source>
</evidence>
<sequence>MPYCSSFHLLRAYIAYGKPSLASKCMPYRYSFSYKRAYCGDYTGYAESSFWFGNLDVWAILFLSEKMYDNP</sequence>
<gene>
    <name evidence="1" type="ordered locus">bpr_III193</name>
</gene>
<dbReference type="STRING" id="515622.bpr_III193"/>
<dbReference type="EMBL" id="CP001811">
    <property type="protein sequence ID" value="ADL35879.1"/>
    <property type="molecule type" value="Genomic_DNA"/>
</dbReference>
<protein>
    <submittedName>
        <fullName evidence="1">Uncharacterized protein</fullName>
    </submittedName>
</protein>
<reference evidence="1 2" key="1">
    <citation type="journal article" date="2010" name="PLoS ONE">
        <title>The glycobiome of the rumen bacterium Butyrivibrio proteoclasticus B316(T) highlights adaptation to a polysaccharide-rich environment.</title>
        <authorList>
            <person name="Kelly W.J."/>
            <person name="Leahy S.C."/>
            <person name="Altermann E."/>
            <person name="Yeoman C.J."/>
            <person name="Dunne J.C."/>
            <person name="Kong Z."/>
            <person name="Pacheco D.M."/>
            <person name="Li D."/>
            <person name="Noel S.J."/>
            <person name="Moon C.D."/>
            <person name="Cookson A.L."/>
            <person name="Attwood G.T."/>
        </authorList>
    </citation>
    <scope>NUCLEOTIDE SEQUENCE [LARGE SCALE GENOMIC DNA]</scope>
    <source>
        <strain evidence="2">ATCC 51982 / DSM 14932 / B316</strain>
    </source>
</reference>
<organism evidence="1 2">
    <name type="scientific">Butyrivibrio proteoclasticus (strain ATCC 51982 / DSM 14932 / B316)</name>
    <name type="common">Clostridium proteoclasticum</name>
    <dbReference type="NCBI Taxonomy" id="515622"/>
    <lineage>
        <taxon>Bacteria</taxon>
        <taxon>Bacillati</taxon>
        <taxon>Bacillota</taxon>
        <taxon>Clostridia</taxon>
        <taxon>Lachnospirales</taxon>
        <taxon>Lachnospiraceae</taxon>
        <taxon>Butyrivibrio</taxon>
    </lineage>
</organism>
<dbReference type="KEGG" id="bpb:bpr_III193"/>